<dbReference type="Proteomes" id="UP001327560">
    <property type="component" value="Chromosome 4"/>
</dbReference>
<dbReference type="PROSITE" id="PS51293">
    <property type="entry name" value="SANT"/>
    <property type="match status" value="1"/>
</dbReference>
<feature type="compositionally biased region" description="Basic and acidic residues" evidence="6">
    <location>
        <begin position="503"/>
        <end position="515"/>
    </location>
</feature>
<keyword evidence="5" id="KW-0539">Nucleus</keyword>
<dbReference type="NCBIfam" id="TIGR01557">
    <property type="entry name" value="myb_SHAQKYF"/>
    <property type="match status" value="1"/>
</dbReference>
<evidence type="ECO:0000256" key="5">
    <source>
        <dbReference type="ARBA" id="ARBA00023242"/>
    </source>
</evidence>
<evidence type="ECO:0000259" key="9">
    <source>
        <dbReference type="PROSITE" id="PS51294"/>
    </source>
</evidence>
<feature type="domain" description="HTH myb-type" evidence="9">
    <location>
        <begin position="20"/>
        <end position="74"/>
    </location>
</feature>
<dbReference type="InterPro" id="IPR009057">
    <property type="entry name" value="Homeodomain-like_sf"/>
</dbReference>
<evidence type="ECO:0000256" key="4">
    <source>
        <dbReference type="ARBA" id="ARBA00023163"/>
    </source>
</evidence>
<reference evidence="10 11" key="1">
    <citation type="submission" date="2023-10" db="EMBL/GenBank/DDBJ databases">
        <title>Chromosome-scale genome assembly provides insights into flower coloration mechanisms of Canna indica.</title>
        <authorList>
            <person name="Li C."/>
        </authorList>
    </citation>
    <scope>NUCLEOTIDE SEQUENCE [LARGE SCALE GENOMIC DNA]</scope>
    <source>
        <tissue evidence="10">Flower</tissue>
    </source>
</reference>
<dbReference type="PROSITE" id="PS50090">
    <property type="entry name" value="MYB_LIKE"/>
    <property type="match status" value="1"/>
</dbReference>
<dbReference type="GO" id="GO:0003677">
    <property type="term" value="F:DNA binding"/>
    <property type="evidence" value="ECO:0007669"/>
    <property type="project" value="UniProtKB-KW"/>
</dbReference>
<evidence type="ECO:0000256" key="2">
    <source>
        <dbReference type="ARBA" id="ARBA00023015"/>
    </source>
</evidence>
<dbReference type="InterPro" id="IPR001005">
    <property type="entry name" value="SANT/Myb"/>
</dbReference>
<dbReference type="GO" id="GO:0010468">
    <property type="term" value="P:regulation of gene expression"/>
    <property type="evidence" value="ECO:0007669"/>
    <property type="project" value="UniProtKB-ARBA"/>
</dbReference>
<keyword evidence="11" id="KW-1185">Reference proteome</keyword>
<name>A0AAQ3KE59_9LILI</name>
<dbReference type="PANTHER" id="PTHR12802:SF177">
    <property type="entry name" value="PROTEIN CCA1"/>
    <property type="match status" value="1"/>
</dbReference>
<dbReference type="GO" id="GO:0005634">
    <property type="term" value="C:nucleus"/>
    <property type="evidence" value="ECO:0007669"/>
    <property type="project" value="UniProtKB-SubCell"/>
</dbReference>
<organism evidence="10 11">
    <name type="scientific">Canna indica</name>
    <name type="common">Indian-shot</name>
    <dbReference type="NCBI Taxonomy" id="4628"/>
    <lineage>
        <taxon>Eukaryota</taxon>
        <taxon>Viridiplantae</taxon>
        <taxon>Streptophyta</taxon>
        <taxon>Embryophyta</taxon>
        <taxon>Tracheophyta</taxon>
        <taxon>Spermatophyta</taxon>
        <taxon>Magnoliopsida</taxon>
        <taxon>Liliopsida</taxon>
        <taxon>Zingiberales</taxon>
        <taxon>Cannaceae</taxon>
        <taxon>Canna</taxon>
    </lineage>
</organism>
<dbReference type="EMBL" id="CP136893">
    <property type="protein sequence ID" value="WOL05453.1"/>
    <property type="molecule type" value="Genomic_DNA"/>
</dbReference>
<keyword evidence="4" id="KW-0804">Transcription</keyword>
<dbReference type="SMART" id="SM00717">
    <property type="entry name" value="SANT"/>
    <property type="match status" value="1"/>
</dbReference>
<feature type="region of interest" description="Disordered" evidence="6">
    <location>
        <begin position="82"/>
        <end position="119"/>
    </location>
</feature>
<accession>A0AAQ3KE59</accession>
<evidence type="ECO:0000313" key="10">
    <source>
        <dbReference type="EMBL" id="WOL05453.1"/>
    </source>
</evidence>
<feature type="domain" description="Myb-like" evidence="7">
    <location>
        <begin position="20"/>
        <end position="70"/>
    </location>
</feature>
<evidence type="ECO:0000256" key="1">
    <source>
        <dbReference type="ARBA" id="ARBA00004123"/>
    </source>
</evidence>
<feature type="region of interest" description="Disordered" evidence="6">
    <location>
        <begin position="494"/>
        <end position="574"/>
    </location>
</feature>
<evidence type="ECO:0000259" key="8">
    <source>
        <dbReference type="PROSITE" id="PS51293"/>
    </source>
</evidence>
<comment type="subcellular location">
    <subcellularLocation>
        <location evidence="1">Nucleus</location>
    </subcellularLocation>
</comment>
<feature type="compositionally biased region" description="Basic and acidic residues" evidence="6">
    <location>
        <begin position="528"/>
        <end position="543"/>
    </location>
</feature>
<dbReference type="InterPro" id="IPR017930">
    <property type="entry name" value="Myb_dom"/>
</dbReference>
<keyword evidence="2" id="KW-0805">Transcription regulation</keyword>
<evidence type="ECO:0000256" key="6">
    <source>
        <dbReference type="SAM" id="MobiDB-lite"/>
    </source>
</evidence>
<keyword evidence="3" id="KW-0238">DNA-binding</keyword>
<dbReference type="PANTHER" id="PTHR12802">
    <property type="entry name" value="SWI/SNF COMPLEX-RELATED"/>
    <property type="match status" value="1"/>
</dbReference>
<protein>
    <submittedName>
        <fullName evidence="10">Protein LHY</fullName>
    </submittedName>
</protein>
<feature type="compositionally biased region" description="Polar residues" evidence="6">
    <location>
        <begin position="544"/>
        <end position="555"/>
    </location>
</feature>
<feature type="compositionally biased region" description="Polar residues" evidence="6">
    <location>
        <begin position="274"/>
        <end position="306"/>
    </location>
</feature>
<dbReference type="PROSITE" id="PS51294">
    <property type="entry name" value="HTH_MYB"/>
    <property type="match status" value="1"/>
</dbReference>
<gene>
    <name evidence="10" type="ORF">Cni_G14182</name>
</gene>
<proteinExistence type="predicted"/>
<dbReference type="Gene3D" id="1.10.10.60">
    <property type="entry name" value="Homeodomain-like"/>
    <property type="match status" value="1"/>
</dbReference>
<dbReference type="CDD" id="cd00167">
    <property type="entry name" value="SANT"/>
    <property type="match status" value="1"/>
</dbReference>
<dbReference type="AlphaFoldDB" id="A0AAQ3KE59"/>
<evidence type="ECO:0000256" key="3">
    <source>
        <dbReference type="ARBA" id="ARBA00023125"/>
    </source>
</evidence>
<dbReference type="SUPFAM" id="SSF46689">
    <property type="entry name" value="Homeodomain-like"/>
    <property type="match status" value="1"/>
</dbReference>
<feature type="region of interest" description="Disordered" evidence="6">
    <location>
        <begin position="261"/>
        <end position="306"/>
    </location>
</feature>
<sequence length="720" mass="78851">MEGNSSGEDVVVVKTRKPYTITKQRERWTEEEHNRFLDALKLYGRAWQRIEEHIGTKTAVQIRSHAQKFFTKLEKEAVEKGIPLGQAHDIDIPPPRPKRKPSSPYPRKSGTSSLAPGEIINGKSLQSMSLLGTTKVMDIETDAPQEKFTALKHLQSKDNSEDSCSEVLNVFQDSLSTSTSSISKSPSNDSKYLEFLPTKEKMERMITINKSSAPDEMDQELAKYDPGAEGVQGNCTMPHINLSLKEGANTLKDSVKVDRDLKKPPMHTTMDENVANSMQTEDSDGQNPAPVTSQIGGHTNTNPSVNPEISGIPFQSAPTIGSMHPFLAFSPFTHFHGSQDACRSLLNMSSTFSSLIVSTLLQNPAVHAASSLAASFWPAPAVEAPVQLTPDISIGEIPSERKMNPNPSLEAIATATVAAAAAWWAAQGLLPWFPPPLTGFAFAPPTTTTVPSADVVHITGHDGTMYKPSKEDKKIGNLSQSEVLKPQNLSSKALSLSLSDSDDSGRVENSDELKATRSNKSKPSAASEFHDSDKTENKNKQDRSSCGSNTPSSSEIETDTIKKKHEKVNDESKEAHFSNFPICETNHRRLRGSGSMNDAWKEVSEEGRLAFQALFKREILPQSFSPPHTQDAATVTKKEGLSELLADLNKSFCPTTNVCDNAKEKMCIKSNDSMAHGKLKIHRTGFKPYKRCSVEAKENRTAPVEDTGNKRIRLQGEASI</sequence>
<evidence type="ECO:0000313" key="11">
    <source>
        <dbReference type="Proteomes" id="UP001327560"/>
    </source>
</evidence>
<dbReference type="InterPro" id="IPR006447">
    <property type="entry name" value="Myb_dom_plants"/>
</dbReference>
<dbReference type="InterPro" id="IPR017884">
    <property type="entry name" value="SANT_dom"/>
</dbReference>
<dbReference type="FunFam" id="1.10.10.60:FF:000023">
    <property type="entry name" value="protein REVEILLE 6 isoform X1"/>
    <property type="match status" value="1"/>
</dbReference>
<evidence type="ECO:0000259" key="7">
    <source>
        <dbReference type="PROSITE" id="PS50090"/>
    </source>
</evidence>
<feature type="domain" description="SANT" evidence="8">
    <location>
        <begin position="23"/>
        <end position="74"/>
    </location>
</feature>
<dbReference type="Pfam" id="PF00249">
    <property type="entry name" value="Myb_DNA-binding"/>
    <property type="match status" value="1"/>
</dbReference>